<organism evidence="2 3">
    <name type="scientific">Pseudosulfitobacter pseudonitzschiae</name>
    <dbReference type="NCBI Taxonomy" id="1402135"/>
    <lineage>
        <taxon>Bacteria</taxon>
        <taxon>Pseudomonadati</taxon>
        <taxon>Pseudomonadota</taxon>
        <taxon>Alphaproteobacteria</taxon>
        <taxon>Rhodobacterales</taxon>
        <taxon>Roseobacteraceae</taxon>
        <taxon>Pseudosulfitobacter</taxon>
    </lineage>
</organism>
<protein>
    <recommendedName>
        <fullName evidence="1">Transcriptional coactivator p15 (PC4) C-terminal domain-containing protein</fullName>
    </recommendedName>
</protein>
<dbReference type="InterPro" id="IPR003173">
    <property type="entry name" value="PC4_C"/>
</dbReference>
<name>A0A073IWM8_9RHOB</name>
<dbReference type="OrthoDB" id="47316at2"/>
<evidence type="ECO:0000259" key="1">
    <source>
        <dbReference type="Pfam" id="PF02229"/>
    </source>
</evidence>
<dbReference type="SUPFAM" id="SSF54447">
    <property type="entry name" value="ssDNA-binding transcriptional regulator domain"/>
    <property type="match status" value="1"/>
</dbReference>
<dbReference type="Gene3D" id="2.30.31.10">
    <property type="entry name" value="Transcriptional Coactivator Pc4, Chain A"/>
    <property type="match status" value="1"/>
</dbReference>
<dbReference type="RefSeq" id="WP_037930454.1">
    <property type="nucleotide sequence ID" value="NZ_CP054599.1"/>
</dbReference>
<dbReference type="Pfam" id="PF02229">
    <property type="entry name" value="PC4"/>
    <property type="match status" value="1"/>
</dbReference>
<dbReference type="Proteomes" id="UP000027746">
    <property type="component" value="Unassembled WGS sequence"/>
</dbReference>
<proteinExistence type="predicted"/>
<dbReference type="InterPro" id="IPR009044">
    <property type="entry name" value="ssDNA-bd_transcriptional_reg"/>
</dbReference>
<keyword evidence="3" id="KW-1185">Reference proteome</keyword>
<evidence type="ECO:0000313" key="2">
    <source>
        <dbReference type="EMBL" id="KEJ94159.1"/>
    </source>
</evidence>
<sequence>MADIVKNSREIIRVTRDDFKGHDMVNVRVFFDAGGGEMKPGKQGVAFRAALLPDMLNALQSFVTEAQHDHQ</sequence>
<accession>A0A073IWM8</accession>
<comment type="caution">
    <text evidence="2">The sequence shown here is derived from an EMBL/GenBank/DDBJ whole genome shotgun (WGS) entry which is preliminary data.</text>
</comment>
<evidence type="ECO:0000313" key="3">
    <source>
        <dbReference type="Proteomes" id="UP000027746"/>
    </source>
</evidence>
<dbReference type="GO" id="GO:0006355">
    <property type="term" value="P:regulation of DNA-templated transcription"/>
    <property type="evidence" value="ECO:0007669"/>
    <property type="project" value="InterPro"/>
</dbReference>
<dbReference type="GO" id="GO:0003677">
    <property type="term" value="F:DNA binding"/>
    <property type="evidence" value="ECO:0007669"/>
    <property type="project" value="InterPro"/>
</dbReference>
<feature type="domain" description="Transcriptional coactivator p15 (PC4) C-terminal" evidence="1">
    <location>
        <begin position="10"/>
        <end position="54"/>
    </location>
</feature>
<gene>
    <name evidence="2" type="ORF">SUH3_07865</name>
</gene>
<dbReference type="EMBL" id="JAMD01000017">
    <property type="protein sequence ID" value="KEJ94159.1"/>
    <property type="molecule type" value="Genomic_DNA"/>
</dbReference>
<reference evidence="2 3" key="1">
    <citation type="submission" date="2014-01" db="EMBL/GenBank/DDBJ databases">
        <title>Sulfitobacter sp. H3 (MCCC 1A00686) Genome Sequencing.</title>
        <authorList>
            <person name="Lai Q."/>
            <person name="Hong Z."/>
        </authorList>
    </citation>
    <scope>NUCLEOTIDE SEQUENCE [LARGE SCALE GENOMIC DNA]</scope>
    <source>
        <strain evidence="2 3">H3</strain>
    </source>
</reference>
<dbReference type="GeneID" id="68868302"/>
<dbReference type="AlphaFoldDB" id="A0A073IWM8"/>